<organism evidence="2 3">
    <name type="scientific">Lysinibacillus zambalensis</name>
    <dbReference type="NCBI Taxonomy" id="3160866"/>
    <lineage>
        <taxon>Bacteria</taxon>
        <taxon>Bacillati</taxon>
        <taxon>Bacillota</taxon>
        <taxon>Bacilli</taxon>
        <taxon>Bacillales</taxon>
        <taxon>Bacillaceae</taxon>
        <taxon>Lysinibacillus</taxon>
    </lineage>
</organism>
<gene>
    <name evidence="2" type="ORF">ABNX05_02915</name>
</gene>
<keyword evidence="1" id="KW-0812">Transmembrane</keyword>
<name>A0ABV1MM16_9BACI</name>
<protein>
    <submittedName>
        <fullName evidence="2">Uncharacterized protein</fullName>
    </submittedName>
</protein>
<feature type="transmembrane region" description="Helical" evidence="1">
    <location>
        <begin position="20"/>
        <end position="40"/>
    </location>
</feature>
<accession>A0ABV1MM16</accession>
<evidence type="ECO:0000256" key="1">
    <source>
        <dbReference type="SAM" id="Phobius"/>
    </source>
</evidence>
<sequence>MNSEKNYKSLLLLIGWLNASFALVFFQLFFGIMAICMGIVLRSDYYEKKHGLILIIVGIIAGIAGWILNYLYL</sequence>
<keyword evidence="3" id="KW-1185">Reference proteome</keyword>
<reference evidence="2 3" key="1">
    <citation type="submission" date="2024-06" db="EMBL/GenBank/DDBJ databases">
        <title>Lysinibacillus zambalefons sp. nov., a Novel Firmicute Isolated from the Poon Bato Zambales Hyperalkaline Spring.</title>
        <authorList>
            <person name="Aja J.A."/>
            <person name="Lazaro J.E.H."/>
            <person name="Llorin L.D."/>
            <person name="Lim K.R."/>
            <person name="Teodosio J."/>
            <person name="Dalisay D.S."/>
        </authorList>
    </citation>
    <scope>NUCLEOTIDE SEQUENCE [LARGE SCALE GENOMIC DNA]</scope>
    <source>
        <strain evidence="2 3">M3</strain>
    </source>
</reference>
<dbReference type="EMBL" id="JBEGDG010000002">
    <property type="protein sequence ID" value="MEQ6353560.1"/>
    <property type="molecule type" value="Genomic_DNA"/>
</dbReference>
<feature type="transmembrane region" description="Helical" evidence="1">
    <location>
        <begin position="52"/>
        <end position="72"/>
    </location>
</feature>
<keyword evidence="1" id="KW-1133">Transmembrane helix</keyword>
<dbReference type="RefSeq" id="WP_349658341.1">
    <property type="nucleotide sequence ID" value="NZ_JBEGDG010000002.1"/>
</dbReference>
<proteinExistence type="predicted"/>
<comment type="caution">
    <text evidence="2">The sequence shown here is derived from an EMBL/GenBank/DDBJ whole genome shotgun (WGS) entry which is preliminary data.</text>
</comment>
<dbReference type="Proteomes" id="UP001478862">
    <property type="component" value="Unassembled WGS sequence"/>
</dbReference>
<evidence type="ECO:0000313" key="3">
    <source>
        <dbReference type="Proteomes" id="UP001478862"/>
    </source>
</evidence>
<keyword evidence="1" id="KW-0472">Membrane</keyword>
<evidence type="ECO:0000313" key="2">
    <source>
        <dbReference type="EMBL" id="MEQ6353560.1"/>
    </source>
</evidence>